<gene>
    <name evidence="2" type="ORF">VPARA_13620</name>
</gene>
<protein>
    <submittedName>
        <fullName evidence="2">Uncharacterized protein</fullName>
    </submittedName>
</protein>
<comment type="caution">
    <text evidence="2">The sequence shown here is derived from an EMBL/GenBank/DDBJ whole genome shotgun (WGS) entry which is preliminary data.</text>
</comment>
<evidence type="ECO:0000313" key="3">
    <source>
        <dbReference type="Proteomes" id="UP000035170"/>
    </source>
</evidence>
<keyword evidence="1" id="KW-1133">Transmembrane helix</keyword>
<dbReference type="Proteomes" id="UP000035170">
    <property type="component" value="Unassembled WGS sequence"/>
</dbReference>
<keyword evidence="1" id="KW-0812">Transmembrane</keyword>
<organism evidence="2 3">
    <name type="scientific">Variovorax paradoxus</name>
    <dbReference type="NCBI Taxonomy" id="34073"/>
    <lineage>
        <taxon>Bacteria</taxon>
        <taxon>Pseudomonadati</taxon>
        <taxon>Pseudomonadota</taxon>
        <taxon>Betaproteobacteria</taxon>
        <taxon>Burkholderiales</taxon>
        <taxon>Comamonadaceae</taxon>
        <taxon>Variovorax</taxon>
    </lineage>
</organism>
<proteinExistence type="predicted"/>
<keyword evidence="1" id="KW-0472">Membrane</keyword>
<reference evidence="2 3" key="1">
    <citation type="submission" date="2015-03" db="EMBL/GenBank/DDBJ databases">
        <title>Genome sequence of Variovorax paradoxus TBEA6.</title>
        <authorList>
            <person name="Poehlein A."/>
            <person name="Schuldes J."/>
            <person name="Wuebbeler J.H."/>
            <person name="Hiessl S."/>
            <person name="Steinbuechel A."/>
            <person name="Daniel R."/>
        </authorList>
    </citation>
    <scope>NUCLEOTIDE SEQUENCE [LARGE SCALE GENOMIC DNA]</scope>
    <source>
        <strain evidence="2 3">TBEA6</strain>
    </source>
</reference>
<dbReference type="PATRIC" id="fig|34073.19.peg.1389"/>
<dbReference type="EMBL" id="JZWI01000007">
    <property type="protein sequence ID" value="KLN57282.1"/>
    <property type="molecule type" value="Genomic_DNA"/>
</dbReference>
<feature type="transmembrane region" description="Helical" evidence="1">
    <location>
        <begin position="41"/>
        <end position="61"/>
    </location>
</feature>
<name>A0A0H2M9A8_VARPD</name>
<dbReference type="RefSeq" id="WP_047783838.1">
    <property type="nucleotide sequence ID" value="NZ_JZWI01000007.1"/>
</dbReference>
<evidence type="ECO:0000256" key="1">
    <source>
        <dbReference type="SAM" id="Phobius"/>
    </source>
</evidence>
<accession>A0A0H2M9A8</accession>
<dbReference type="AlphaFoldDB" id="A0A0H2M9A8"/>
<sequence length="69" mass="7430">MFTTEIHLPELALLAGTRGALGAGVGLLLSDRLSKEQRRNIGWTLVAVGVLTTIPLAAMLFGRRRRSDA</sequence>
<evidence type="ECO:0000313" key="2">
    <source>
        <dbReference type="EMBL" id="KLN57282.1"/>
    </source>
</evidence>
<keyword evidence="3" id="KW-1185">Reference proteome</keyword>